<dbReference type="SUPFAM" id="SSF53383">
    <property type="entry name" value="PLP-dependent transferases"/>
    <property type="match status" value="1"/>
</dbReference>
<proteinExistence type="predicted"/>
<dbReference type="PANTHER" id="PTHR43092">
    <property type="entry name" value="L-CYSTEINE DESULFHYDRASE"/>
    <property type="match status" value="1"/>
</dbReference>
<dbReference type="Gene3D" id="3.40.640.10">
    <property type="entry name" value="Type I PLP-dependent aspartate aminotransferase-like (Major domain)"/>
    <property type="match status" value="1"/>
</dbReference>
<dbReference type="Gene3D" id="3.90.1150.10">
    <property type="entry name" value="Aspartate Aminotransferase, domain 1"/>
    <property type="match status" value="1"/>
</dbReference>
<organism evidence="2 3">
    <name type="scientific">Collybiopsis luxurians FD-317 M1</name>
    <dbReference type="NCBI Taxonomy" id="944289"/>
    <lineage>
        <taxon>Eukaryota</taxon>
        <taxon>Fungi</taxon>
        <taxon>Dikarya</taxon>
        <taxon>Basidiomycota</taxon>
        <taxon>Agaricomycotina</taxon>
        <taxon>Agaricomycetes</taxon>
        <taxon>Agaricomycetidae</taxon>
        <taxon>Agaricales</taxon>
        <taxon>Marasmiineae</taxon>
        <taxon>Omphalotaceae</taxon>
        <taxon>Collybiopsis</taxon>
        <taxon>Collybiopsis luxurians</taxon>
    </lineage>
</organism>
<dbReference type="InterPro" id="IPR015421">
    <property type="entry name" value="PyrdxlP-dep_Trfase_major"/>
</dbReference>
<gene>
    <name evidence="2" type="ORF">GYMLUDRAFT_461434</name>
</gene>
<dbReference type="HOGENOM" id="CLU_1695666_0_0_1"/>
<dbReference type="Proteomes" id="UP000053593">
    <property type="component" value="Unassembled WGS sequence"/>
</dbReference>
<evidence type="ECO:0008006" key="4">
    <source>
        <dbReference type="Google" id="ProtNLM"/>
    </source>
</evidence>
<evidence type="ECO:0000313" key="3">
    <source>
        <dbReference type="Proteomes" id="UP000053593"/>
    </source>
</evidence>
<dbReference type="OrthoDB" id="5978656at2759"/>
<reference evidence="2 3" key="1">
    <citation type="submission" date="2014-04" db="EMBL/GenBank/DDBJ databases">
        <title>Evolutionary Origins and Diversification of the Mycorrhizal Mutualists.</title>
        <authorList>
            <consortium name="DOE Joint Genome Institute"/>
            <consortium name="Mycorrhizal Genomics Consortium"/>
            <person name="Kohler A."/>
            <person name="Kuo A."/>
            <person name="Nagy L.G."/>
            <person name="Floudas D."/>
            <person name="Copeland A."/>
            <person name="Barry K.W."/>
            <person name="Cichocki N."/>
            <person name="Veneault-Fourrey C."/>
            <person name="LaButti K."/>
            <person name="Lindquist E.A."/>
            <person name="Lipzen A."/>
            <person name="Lundell T."/>
            <person name="Morin E."/>
            <person name="Murat C."/>
            <person name="Riley R."/>
            <person name="Ohm R."/>
            <person name="Sun H."/>
            <person name="Tunlid A."/>
            <person name="Henrissat B."/>
            <person name="Grigoriev I.V."/>
            <person name="Hibbett D.S."/>
            <person name="Martin F."/>
        </authorList>
    </citation>
    <scope>NUCLEOTIDE SEQUENCE [LARGE SCALE GENOMIC DNA]</scope>
    <source>
        <strain evidence="2 3">FD-317 M1</strain>
    </source>
</reference>
<dbReference type="InterPro" id="IPR015422">
    <property type="entry name" value="PyrdxlP-dep_Trfase_small"/>
</dbReference>
<accession>A0A0D0C6U6</accession>
<evidence type="ECO:0000256" key="1">
    <source>
        <dbReference type="ARBA" id="ARBA00022898"/>
    </source>
</evidence>
<evidence type="ECO:0000313" key="2">
    <source>
        <dbReference type="EMBL" id="KIK50438.1"/>
    </source>
</evidence>
<dbReference type="EMBL" id="KN834903">
    <property type="protein sequence ID" value="KIK50438.1"/>
    <property type="molecule type" value="Genomic_DNA"/>
</dbReference>
<keyword evidence="1" id="KW-0663">Pyridoxal phosphate</keyword>
<keyword evidence="3" id="KW-1185">Reference proteome</keyword>
<dbReference type="InterPro" id="IPR015424">
    <property type="entry name" value="PyrdxlP-dep_Trfase"/>
</dbReference>
<dbReference type="PANTHER" id="PTHR43092:SF2">
    <property type="entry name" value="HERCYNYLCYSTEINE SULFOXIDE LYASE"/>
    <property type="match status" value="1"/>
</dbReference>
<name>A0A0D0C6U6_9AGAR</name>
<dbReference type="AlphaFoldDB" id="A0A0D0C6U6"/>
<sequence length="155" mass="17350">MSSILSAHTEPSNPFGHGLRDKFCLDDDYINLNCGSFGCLPLAVRDEYVRRFSELEGNPDRFMRGSLRTEKAEICSKLADFLGAEPESCVLVPNVAHGINTVLRNFPWKTGDVLIMGKASPPNFLSSDYSHQIPPPTCCFLRDYRSPPWCLQLLP</sequence>
<protein>
    <recommendedName>
        <fullName evidence="4">Aminotransferase class V domain-containing protein</fullName>
    </recommendedName>
</protein>